<dbReference type="InterPro" id="IPR051913">
    <property type="entry name" value="GH2_Domain-Containing"/>
</dbReference>
<evidence type="ECO:0000259" key="6">
    <source>
        <dbReference type="Pfam" id="PF02837"/>
    </source>
</evidence>
<evidence type="ECO:0000259" key="4">
    <source>
        <dbReference type="Pfam" id="PF00703"/>
    </source>
</evidence>
<dbReference type="InterPro" id="IPR008964">
    <property type="entry name" value="Invasin/intimin_cell_adhesion"/>
</dbReference>
<evidence type="ECO:0000256" key="1">
    <source>
        <dbReference type="ARBA" id="ARBA00007401"/>
    </source>
</evidence>
<feature type="domain" description="Glycoside hydrolase family 2" evidence="8">
    <location>
        <begin position="706"/>
        <end position="808"/>
    </location>
</feature>
<dbReference type="SUPFAM" id="SSF51445">
    <property type="entry name" value="(Trans)glycosidases"/>
    <property type="match status" value="1"/>
</dbReference>
<dbReference type="Gene3D" id="3.20.20.80">
    <property type="entry name" value="Glycosidases"/>
    <property type="match status" value="1"/>
</dbReference>
<dbReference type="InterPro" id="IPR008979">
    <property type="entry name" value="Galactose-bd-like_sf"/>
</dbReference>
<feature type="domain" description="Glycoside hydrolase family 2 catalytic" evidence="5">
    <location>
        <begin position="312"/>
        <end position="534"/>
    </location>
</feature>
<evidence type="ECO:0000256" key="2">
    <source>
        <dbReference type="ARBA" id="ARBA00022801"/>
    </source>
</evidence>
<evidence type="ECO:0000259" key="8">
    <source>
        <dbReference type="Pfam" id="PF18565"/>
    </source>
</evidence>
<dbReference type="InterPro" id="IPR032311">
    <property type="entry name" value="DUF4982"/>
</dbReference>
<dbReference type="InterPro" id="IPR006102">
    <property type="entry name" value="Ig-like_GH2"/>
</dbReference>
<name>A0ABX8H3A6_9BACT</name>
<dbReference type="Proteomes" id="UP000682802">
    <property type="component" value="Plasmid p1"/>
</dbReference>
<dbReference type="PANTHER" id="PTHR42732:SF1">
    <property type="entry name" value="BETA-MANNOSIDASE"/>
    <property type="match status" value="1"/>
</dbReference>
<dbReference type="SUPFAM" id="SSF49373">
    <property type="entry name" value="Invasin/intimin cell-adhesion fragments"/>
    <property type="match status" value="1"/>
</dbReference>
<organism evidence="9 10">
    <name type="scientific">Flammeovirga kamogawensis</name>
    <dbReference type="NCBI Taxonomy" id="373891"/>
    <lineage>
        <taxon>Bacteria</taxon>
        <taxon>Pseudomonadati</taxon>
        <taxon>Bacteroidota</taxon>
        <taxon>Cytophagia</taxon>
        <taxon>Cytophagales</taxon>
        <taxon>Flammeovirgaceae</taxon>
        <taxon>Flammeovirga</taxon>
    </lineage>
</organism>
<dbReference type="PROSITE" id="PS00608">
    <property type="entry name" value="GLYCOSYL_HYDROL_F2_2"/>
    <property type="match status" value="1"/>
</dbReference>
<dbReference type="Gene3D" id="2.60.120.260">
    <property type="entry name" value="Galactose-binding domain-like"/>
    <property type="match status" value="1"/>
</dbReference>
<sequence length="815" mass="93201">MLRQKLNLLIVVLISYTCGCNKITLTETNQREEIRLTDNWLFQYNDTLSTQWEEVNVPHDWAISMPFDKMIDMQEVVVLEDGERVPKLRTGRTGALPHIGKGYYKKELHFNQKDKDKKIFIQFDGAMSHAKVYLNKQFVGTRPYGYSSFEFDLTPFINFNKKNLLEVHLENKPLSSRWYPGAGIYRDVRIVKTNPIYVENWGTYITTSNSTKNTGVVTIKTSVINSLKKKKEGKLIHSIFYNDKRVGEETTALTYQQEKNTNSTNITIDAPHLWSPSTPNLYHVITQVVVDNKVIDSYKSQFGFRTIEFTNNDGFFLNGKPLKFKGVCLHHDLGPLGAAHNYSALKHRLLKMKEMGANAIRSTHNPSDPSLVQLADEMGFLFIAEAFDEWEEPKTENGYNTLWHEWAEKDLVSLIHRDRNHPSLIMWSIGNEVREQTKENGAENTKFLSDICHREDPTRPTTAGFNNWKGAINNGLADAVDLPGWNYKPNLYKRIHKEHPDWKMYGSETASTVSTRGEYFFPAKEGKHKKRPNLQSSAFDLDFPSWGQTPDREFRAQDQNKFIMGEFVWTGYDYLGEPTPYNEEWPTKSSYFGIIDLAGIPKDRFYLYKSKWSQEKVLHLLPHWNWKKGQHVSVHCYTNYDRAELFLNGKSLGVRSKDTSKLYDSYRLRWDDIIFEEGELKVVALDGENNPIAETSKQTAKNPYQLKIDVDREEVLANGEEIVYATVSVVDKNGNLCPRAANLVQFSVEGNGKLRAVGNGNPTSLESFVAPKRLAFNGKCVAILQSSKTQGQFTLTAKADGLKPATVTIQTALSL</sequence>
<geneLocation type="plasmid" evidence="9 10">
    <name>p1</name>
</geneLocation>
<feature type="domain" description="DUF4982" evidence="7">
    <location>
        <begin position="629"/>
        <end position="686"/>
    </location>
</feature>
<dbReference type="SUPFAM" id="SSF49303">
    <property type="entry name" value="beta-Galactosidase/glucuronidase domain"/>
    <property type="match status" value="1"/>
</dbReference>
<dbReference type="Pfam" id="PF16355">
    <property type="entry name" value="DUF4982"/>
    <property type="match status" value="1"/>
</dbReference>
<evidence type="ECO:0000259" key="5">
    <source>
        <dbReference type="Pfam" id="PF02836"/>
    </source>
</evidence>
<dbReference type="InterPro" id="IPR023232">
    <property type="entry name" value="Glyco_hydro_2_AS"/>
</dbReference>
<dbReference type="InterPro" id="IPR006101">
    <property type="entry name" value="Glyco_hydro_2"/>
</dbReference>
<evidence type="ECO:0000259" key="7">
    <source>
        <dbReference type="Pfam" id="PF16355"/>
    </source>
</evidence>
<feature type="domain" description="Glycoside hydrolase family 2 immunoglobulin-like beta-sandwich" evidence="4">
    <location>
        <begin position="203"/>
        <end position="305"/>
    </location>
</feature>
<feature type="domain" description="Glycosyl hydrolases family 2 sugar binding" evidence="6">
    <location>
        <begin position="98"/>
        <end position="192"/>
    </location>
</feature>
<dbReference type="InterPro" id="IPR036156">
    <property type="entry name" value="Beta-gal/glucu_dom_sf"/>
</dbReference>
<dbReference type="Pfam" id="PF00703">
    <property type="entry name" value="Glyco_hydro_2"/>
    <property type="match status" value="1"/>
</dbReference>
<dbReference type="Gene3D" id="2.60.40.10">
    <property type="entry name" value="Immunoglobulins"/>
    <property type="match status" value="3"/>
</dbReference>
<dbReference type="InterPro" id="IPR006103">
    <property type="entry name" value="Glyco_hydro_2_cat"/>
</dbReference>
<dbReference type="PANTHER" id="PTHR42732">
    <property type="entry name" value="BETA-GALACTOSIDASE"/>
    <property type="match status" value="1"/>
</dbReference>
<dbReference type="EMBL" id="CP076130">
    <property type="protein sequence ID" value="QWG10396.1"/>
    <property type="molecule type" value="Genomic_DNA"/>
</dbReference>
<gene>
    <name evidence="9" type="ORF">KM029_25815</name>
</gene>
<keyword evidence="9" id="KW-0614">Plasmid</keyword>
<dbReference type="PRINTS" id="PR00132">
    <property type="entry name" value="GLHYDRLASE2"/>
</dbReference>
<dbReference type="Pfam" id="PF02836">
    <property type="entry name" value="Glyco_hydro_2_C"/>
    <property type="match status" value="1"/>
</dbReference>
<dbReference type="RefSeq" id="WP_158631274.1">
    <property type="nucleotide sequence ID" value="NZ_CP076130.1"/>
</dbReference>
<accession>A0ABX8H3A6</accession>
<dbReference type="InterPro" id="IPR017853">
    <property type="entry name" value="GH"/>
</dbReference>
<protein>
    <submittedName>
        <fullName evidence="9">DUF4982 domain-containing protein</fullName>
    </submittedName>
</protein>
<dbReference type="SUPFAM" id="SSF49785">
    <property type="entry name" value="Galactose-binding domain-like"/>
    <property type="match status" value="1"/>
</dbReference>
<reference evidence="9 10" key="1">
    <citation type="submission" date="2021-05" db="EMBL/GenBank/DDBJ databases">
        <title>Comparative genomic studies on the polysaccharide-degrading batcterial strains of the Flammeovirga genus.</title>
        <authorList>
            <person name="Zewei F."/>
            <person name="Zheng Z."/>
            <person name="Yu L."/>
            <person name="Ruyue G."/>
            <person name="Yanhong M."/>
            <person name="Yuanyuan C."/>
            <person name="Jingyan G."/>
            <person name="Wenjun H."/>
        </authorList>
    </citation>
    <scope>NUCLEOTIDE SEQUENCE [LARGE SCALE GENOMIC DNA]</scope>
    <source>
        <strain evidence="9 10">YS10</strain>
        <plasmid evidence="9 10">p1</plasmid>
    </source>
</reference>
<evidence type="ECO:0000313" key="10">
    <source>
        <dbReference type="Proteomes" id="UP000682802"/>
    </source>
</evidence>
<dbReference type="InterPro" id="IPR040605">
    <property type="entry name" value="Glyco_hydro2_dom5"/>
</dbReference>
<dbReference type="InterPro" id="IPR013783">
    <property type="entry name" value="Ig-like_fold"/>
</dbReference>
<dbReference type="InterPro" id="IPR006104">
    <property type="entry name" value="Glyco_hydro_2_N"/>
</dbReference>
<dbReference type="Pfam" id="PF18565">
    <property type="entry name" value="Glyco_hydro2_C5"/>
    <property type="match status" value="1"/>
</dbReference>
<proteinExistence type="inferred from homology"/>
<comment type="similarity">
    <text evidence="1">Belongs to the glycosyl hydrolase 2 family.</text>
</comment>
<dbReference type="Pfam" id="PF02837">
    <property type="entry name" value="Glyco_hydro_2_N"/>
    <property type="match status" value="1"/>
</dbReference>
<evidence type="ECO:0000256" key="3">
    <source>
        <dbReference type="ARBA" id="ARBA00023295"/>
    </source>
</evidence>
<evidence type="ECO:0000313" key="9">
    <source>
        <dbReference type="EMBL" id="QWG10396.1"/>
    </source>
</evidence>
<keyword evidence="3" id="KW-0326">Glycosidase</keyword>
<keyword evidence="2" id="KW-0378">Hydrolase</keyword>
<keyword evidence="10" id="KW-1185">Reference proteome</keyword>